<evidence type="ECO:0000313" key="7">
    <source>
        <dbReference type="EMBL" id="GAG42797.1"/>
    </source>
</evidence>
<dbReference type="SUPFAM" id="SSF161111">
    <property type="entry name" value="Cation efflux protein transmembrane domain-like"/>
    <property type="match status" value="1"/>
</dbReference>
<organism evidence="7">
    <name type="scientific">marine sediment metagenome</name>
    <dbReference type="NCBI Taxonomy" id="412755"/>
    <lineage>
        <taxon>unclassified sequences</taxon>
        <taxon>metagenomes</taxon>
        <taxon>ecological metagenomes</taxon>
    </lineage>
</organism>
<dbReference type="GO" id="GO:0008324">
    <property type="term" value="F:monoatomic cation transmembrane transporter activity"/>
    <property type="evidence" value="ECO:0007669"/>
    <property type="project" value="InterPro"/>
</dbReference>
<evidence type="ECO:0000256" key="2">
    <source>
        <dbReference type="ARBA" id="ARBA00022692"/>
    </source>
</evidence>
<dbReference type="InterPro" id="IPR027469">
    <property type="entry name" value="Cation_efflux_TMD_sf"/>
</dbReference>
<sequence length="72" mass="8156">MDIKIKYGIIAFLIILIQSSLKLVGVILTGSLSFLTETVDTLTDVFFVLLTIYSLYVSQKPPDFQHMYSHSK</sequence>
<dbReference type="InterPro" id="IPR058533">
    <property type="entry name" value="Cation_efflux_TM"/>
</dbReference>
<reference evidence="7" key="1">
    <citation type="journal article" date="2014" name="Front. Microbiol.">
        <title>High frequency of phylogenetically diverse reductive dehalogenase-homologous genes in deep subseafloor sedimentary metagenomes.</title>
        <authorList>
            <person name="Kawai M."/>
            <person name="Futagami T."/>
            <person name="Toyoda A."/>
            <person name="Takaki Y."/>
            <person name="Nishi S."/>
            <person name="Hori S."/>
            <person name="Arai W."/>
            <person name="Tsubouchi T."/>
            <person name="Morono Y."/>
            <person name="Uchiyama I."/>
            <person name="Ito T."/>
            <person name="Fujiyama A."/>
            <person name="Inagaki F."/>
            <person name="Takami H."/>
        </authorList>
    </citation>
    <scope>NUCLEOTIDE SEQUENCE</scope>
    <source>
        <strain evidence="7">Expedition CK06-06</strain>
    </source>
</reference>
<evidence type="ECO:0000256" key="1">
    <source>
        <dbReference type="ARBA" id="ARBA00004141"/>
    </source>
</evidence>
<name>X0Y672_9ZZZZ</name>
<dbReference type="Pfam" id="PF01545">
    <property type="entry name" value="Cation_efflux"/>
    <property type="match status" value="1"/>
</dbReference>
<comment type="caution">
    <text evidence="7">The sequence shown here is derived from an EMBL/GenBank/DDBJ whole genome shotgun (WGS) entry which is preliminary data.</text>
</comment>
<feature type="non-terminal residue" evidence="7">
    <location>
        <position position="72"/>
    </location>
</feature>
<evidence type="ECO:0000259" key="6">
    <source>
        <dbReference type="Pfam" id="PF01545"/>
    </source>
</evidence>
<dbReference type="Gene3D" id="1.20.1510.10">
    <property type="entry name" value="Cation efflux protein transmembrane domain"/>
    <property type="match status" value="1"/>
</dbReference>
<keyword evidence="4 5" id="KW-0472">Membrane</keyword>
<evidence type="ECO:0000256" key="3">
    <source>
        <dbReference type="ARBA" id="ARBA00022989"/>
    </source>
</evidence>
<feature type="transmembrane region" description="Helical" evidence="5">
    <location>
        <begin position="7"/>
        <end position="35"/>
    </location>
</feature>
<dbReference type="AlphaFoldDB" id="X0Y672"/>
<dbReference type="EMBL" id="BARS01056413">
    <property type="protein sequence ID" value="GAG42797.1"/>
    <property type="molecule type" value="Genomic_DNA"/>
</dbReference>
<evidence type="ECO:0000256" key="4">
    <source>
        <dbReference type="ARBA" id="ARBA00023136"/>
    </source>
</evidence>
<protein>
    <recommendedName>
        <fullName evidence="6">Cation efflux protein transmembrane domain-containing protein</fullName>
    </recommendedName>
</protein>
<keyword evidence="2 5" id="KW-0812">Transmembrane</keyword>
<accession>X0Y672</accession>
<proteinExistence type="predicted"/>
<dbReference type="GO" id="GO:0016020">
    <property type="term" value="C:membrane"/>
    <property type="evidence" value="ECO:0007669"/>
    <property type="project" value="UniProtKB-SubCell"/>
</dbReference>
<gene>
    <name evidence="7" type="ORF">S01H1_83086</name>
</gene>
<comment type="subcellular location">
    <subcellularLocation>
        <location evidence="1">Membrane</location>
        <topology evidence="1">Multi-pass membrane protein</topology>
    </subcellularLocation>
</comment>
<keyword evidence="3 5" id="KW-1133">Transmembrane helix</keyword>
<evidence type="ECO:0000256" key="5">
    <source>
        <dbReference type="SAM" id="Phobius"/>
    </source>
</evidence>
<feature type="transmembrane region" description="Helical" evidence="5">
    <location>
        <begin position="41"/>
        <end position="58"/>
    </location>
</feature>
<feature type="domain" description="Cation efflux protein transmembrane" evidence="6">
    <location>
        <begin position="9"/>
        <end position="71"/>
    </location>
</feature>